<evidence type="ECO:0000313" key="1">
    <source>
        <dbReference type="EMBL" id="HCT14064.1"/>
    </source>
</evidence>
<protein>
    <recommendedName>
        <fullName evidence="3">Strictosidine synthase</fullName>
    </recommendedName>
</protein>
<evidence type="ECO:0008006" key="3">
    <source>
        <dbReference type="Google" id="ProtNLM"/>
    </source>
</evidence>
<evidence type="ECO:0000313" key="2">
    <source>
        <dbReference type="Proteomes" id="UP000261739"/>
    </source>
</evidence>
<name>A0A3D4SXQ4_9CORY</name>
<dbReference type="AlphaFoldDB" id="A0A3D4SXQ4"/>
<dbReference type="EMBL" id="DQID01000126">
    <property type="protein sequence ID" value="HCT14064.1"/>
    <property type="molecule type" value="Genomic_DNA"/>
</dbReference>
<proteinExistence type="predicted"/>
<comment type="caution">
    <text evidence="1">The sequence shown here is derived from an EMBL/GenBank/DDBJ whole genome shotgun (WGS) entry which is preliminary data.</text>
</comment>
<feature type="non-terminal residue" evidence="1">
    <location>
        <position position="1"/>
    </location>
</feature>
<gene>
    <name evidence="1" type="ORF">DIW82_04515</name>
</gene>
<reference evidence="1 2" key="1">
    <citation type="journal article" date="2018" name="Nat. Biotechnol.">
        <title>A standardized bacterial taxonomy based on genome phylogeny substantially revises the tree of life.</title>
        <authorList>
            <person name="Parks D.H."/>
            <person name="Chuvochina M."/>
            <person name="Waite D.W."/>
            <person name="Rinke C."/>
            <person name="Skarshewski A."/>
            <person name="Chaumeil P.A."/>
            <person name="Hugenholtz P."/>
        </authorList>
    </citation>
    <scope>NUCLEOTIDE SEQUENCE [LARGE SCALE GENOMIC DNA]</scope>
    <source>
        <strain evidence="1">UBA11247</strain>
    </source>
</reference>
<dbReference type="Proteomes" id="UP000261739">
    <property type="component" value="Unassembled WGS sequence"/>
</dbReference>
<sequence length="105" mass="10856">DSADSAGSTAPVRAWFADAQQRSAPLDLLGRLPGVIARVVWALPDALVPQPRGLVQVTAVDGDGTPVRTVRGTVPGFDNATGAVELDGVLYLASKDHPCLLAVDL</sequence>
<organism evidence="1 2">
    <name type="scientific">Corynebacterium nuruki</name>
    <dbReference type="NCBI Taxonomy" id="1032851"/>
    <lineage>
        <taxon>Bacteria</taxon>
        <taxon>Bacillati</taxon>
        <taxon>Actinomycetota</taxon>
        <taxon>Actinomycetes</taxon>
        <taxon>Mycobacteriales</taxon>
        <taxon>Corynebacteriaceae</taxon>
        <taxon>Corynebacterium</taxon>
    </lineage>
</organism>
<accession>A0A3D4SXQ4</accession>